<proteinExistence type="predicted"/>
<feature type="non-terminal residue" evidence="1">
    <location>
        <position position="362"/>
    </location>
</feature>
<name>A0ACA9RCL7_9GLOM</name>
<comment type="caution">
    <text evidence="1">The sequence shown here is derived from an EMBL/GenBank/DDBJ whole genome shotgun (WGS) entry which is preliminary data.</text>
</comment>
<dbReference type="EMBL" id="CAJVQC010049599">
    <property type="protein sequence ID" value="CAG8787841.1"/>
    <property type="molecule type" value="Genomic_DNA"/>
</dbReference>
<evidence type="ECO:0000313" key="2">
    <source>
        <dbReference type="Proteomes" id="UP000789920"/>
    </source>
</evidence>
<evidence type="ECO:0000313" key="1">
    <source>
        <dbReference type="EMBL" id="CAG8787841.1"/>
    </source>
</evidence>
<dbReference type="Proteomes" id="UP000789920">
    <property type="component" value="Unassembled WGS sequence"/>
</dbReference>
<accession>A0ACA9RCL7</accession>
<reference evidence="1" key="1">
    <citation type="submission" date="2021-06" db="EMBL/GenBank/DDBJ databases">
        <authorList>
            <person name="Kallberg Y."/>
            <person name="Tangrot J."/>
            <person name="Rosling A."/>
        </authorList>
    </citation>
    <scope>NUCLEOTIDE SEQUENCE</scope>
    <source>
        <strain evidence="1">MA461A</strain>
    </source>
</reference>
<keyword evidence="2" id="KW-1185">Reference proteome</keyword>
<feature type="non-terminal residue" evidence="1">
    <location>
        <position position="1"/>
    </location>
</feature>
<protein>
    <submittedName>
        <fullName evidence="1">6154_t:CDS:1</fullName>
    </submittedName>
</protein>
<gene>
    <name evidence="1" type="ORF">RPERSI_LOCUS18608</name>
</gene>
<sequence>SKQGKHWWHKNWWKKHNKSLKFRSNKWFEYWWNQCESKGADWWTNWYNKYAKDHDDGKDVDPTFQHTKEWWGHWWKKYGWKKQFAKEDCDSSEFVATYKKESSHKKSSHSHKESSHKSLEELCSDDKWFEFWWNECQSKESSWWDNWYNKYAKDNDDGKDLDSRYHHTEDWWKKWWKEYESHTDDKWFESWWNECQSKDSAWWNNWYNKYAKDNDDGKDLDAKFHHTEGWWKKWWKEYGYKKHFDAEDCEDFDIYTEGGYDKHGDKHGAKHGDDECDVCKTNSFFDTWWSKFESKDSSWWESFWKKYACDNDDGKDLDPKTHHNKAWWSHWWSQYGWKIHFDDDCEFKDLFNKHPKRDLIKR</sequence>
<organism evidence="1 2">
    <name type="scientific">Racocetra persica</name>
    <dbReference type="NCBI Taxonomy" id="160502"/>
    <lineage>
        <taxon>Eukaryota</taxon>
        <taxon>Fungi</taxon>
        <taxon>Fungi incertae sedis</taxon>
        <taxon>Mucoromycota</taxon>
        <taxon>Glomeromycotina</taxon>
        <taxon>Glomeromycetes</taxon>
        <taxon>Diversisporales</taxon>
        <taxon>Gigasporaceae</taxon>
        <taxon>Racocetra</taxon>
    </lineage>
</organism>